<reference evidence="2 3" key="1">
    <citation type="journal article" date="2013" name="Proc. Natl. Acad. Sci. U.S.A.">
        <title>The king cobra genome reveals dynamic gene evolution and adaptation in the snake venom system.</title>
        <authorList>
            <person name="Vonk F.J."/>
            <person name="Casewell N.R."/>
            <person name="Henkel C.V."/>
            <person name="Heimberg A.M."/>
            <person name="Jansen H.J."/>
            <person name="McCleary R.J."/>
            <person name="Kerkkamp H.M."/>
            <person name="Vos R.A."/>
            <person name="Guerreiro I."/>
            <person name="Calvete J.J."/>
            <person name="Wuster W."/>
            <person name="Woods A.E."/>
            <person name="Logan J.M."/>
            <person name="Harrison R.A."/>
            <person name="Castoe T.A."/>
            <person name="de Koning A.P."/>
            <person name="Pollock D.D."/>
            <person name="Yandell M."/>
            <person name="Calderon D."/>
            <person name="Renjifo C."/>
            <person name="Currier R.B."/>
            <person name="Salgado D."/>
            <person name="Pla D."/>
            <person name="Sanz L."/>
            <person name="Hyder A.S."/>
            <person name="Ribeiro J.M."/>
            <person name="Arntzen J.W."/>
            <person name="van den Thillart G.E."/>
            <person name="Boetzer M."/>
            <person name="Pirovano W."/>
            <person name="Dirks R.P."/>
            <person name="Spaink H.P."/>
            <person name="Duboule D."/>
            <person name="McGlinn E."/>
            <person name="Kini R.M."/>
            <person name="Richardson M.K."/>
        </authorList>
    </citation>
    <scope>NUCLEOTIDE SEQUENCE</scope>
    <source>
        <tissue evidence="2">Blood</tissue>
    </source>
</reference>
<dbReference type="AlphaFoldDB" id="V8NEA1"/>
<feature type="compositionally biased region" description="Basic residues" evidence="1">
    <location>
        <begin position="73"/>
        <end position="82"/>
    </location>
</feature>
<name>V8NEA1_OPHHA</name>
<keyword evidence="3" id="KW-1185">Reference proteome</keyword>
<feature type="non-terminal residue" evidence="2">
    <location>
        <position position="1"/>
    </location>
</feature>
<feature type="compositionally biased region" description="Basic and acidic residues" evidence="1">
    <location>
        <begin position="244"/>
        <end position="253"/>
    </location>
</feature>
<evidence type="ECO:0000313" key="3">
    <source>
        <dbReference type="Proteomes" id="UP000018936"/>
    </source>
</evidence>
<sequence>MAVVAHGWLTFKGSFWELKLAWMGQALSHSGNSTPFESPLSKSLVTKHGLEASQDFIQRVKAPRKGGREGGRRKGRKIKKRDRGREGGTEGEKKKGRKEGWKNKMRRREGRKRKEGREGGEKEGRRKGGRKEKGGREERRRRKEDEKEGKRDGGGRRERRRKKKRKKNKKRRMEGRKGRKMKRKKGRREKGREGRREERDENKRKEEKCIFPTLKLDLEETSAKNPPSKSTKKGLLINLVSPRSSREPLQRPLKPGDHPNLARLSSSNISFQPKLFPSQIHFPNPAFPLTWLAGRSQKGIMATIVSTSPFAKPLTLDHVTLRDASATVVSVGKKMLLSGAPFPCAGESSRQFQPQEASIRLILSKLEVLQSHHWASEALLVVISVFCILRAAVKAVPRIPQSQHWEFWDLKPTSLQAGWLGNYGSGSPPLFKHPDWGILGVEHVGWGFWEWKTSLFKHPDWGILGAEVHPSSSRLTGGFWEWKSTPLQACWLGILGMEVLTLQACWLWILGVEVHLS</sequence>
<comment type="caution">
    <text evidence="2">The sequence shown here is derived from an EMBL/GenBank/DDBJ whole genome shotgun (WGS) entry which is preliminary data.</text>
</comment>
<feature type="compositionally biased region" description="Basic and acidic residues" evidence="1">
    <location>
        <begin position="190"/>
        <end position="204"/>
    </location>
</feature>
<dbReference type="EMBL" id="AZIM01004793">
    <property type="protein sequence ID" value="ETE60301.1"/>
    <property type="molecule type" value="Genomic_DNA"/>
</dbReference>
<gene>
    <name evidence="2" type="primary">Srst</name>
    <name evidence="2" type="ORF">L345_13959</name>
</gene>
<evidence type="ECO:0000256" key="1">
    <source>
        <dbReference type="SAM" id="MobiDB-lite"/>
    </source>
</evidence>
<feature type="compositionally biased region" description="Basic and acidic residues" evidence="1">
    <location>
        <begin position="83"/>
        <end position="102"/>
    </location>
</feature>
<feature type="compositionally biased region" description="Basic residues" evidence="1">
    <location>
        <begin position="103"/>
        <end position="114"/>
    </location>
</feature>
<accession>V8NEA1</accession>
<feature type="compositionally biased region" description="Basic residues" evidence="1">
    <location>
        <begin position="157"/>
        <end position="189"/>
    </location>
</feature>
<protein>
    <submittedName>
        <fullName evidence="2">Octapeptide-repeat protein T2</fullName>
    </submittedName>
</protein>
<feature type="region of interest" description="Disordered" evidence="1">
    <location>
        <begin position="218"/>
        <end position="253"/>
    </location>
</feature>
<evidence type="ECO:0000313" key="2">
    <source>
        <dbReference type="EMBL" id="ETE60301.1"/>
    </source>
</evidence>
<dbReference type="Proteomes" id="UP000018936">
    <property type="component" value="Unassembled WGS sequence"/>
</dbReference>
<feature type="compositionally biased region" description="Basic and acidic residues" evidence="1">
    <location>
        <begin position="115"/>
        <end position="156"/>
    </location>
</feature>
<proteinExistence type="predicted"/>
<organism evidence="2 3">
    <name type="scientific">Ophiophagus hannah</name>
    <name type="common">King cobra</name>
    <name type="synonym">Naja hannah</name>
    <dbReference type="NCBI Taxonomy" id="8665"/>
    <lineage>
        <taxon>Eukaryota</taxon>
        <taxon>Metazoa</taxon>
        <taxon>Chordata</taxon>
        <taxon>Craniata</taxon>
        <taxon>Vertebrata</taxon>
        <taxon>Euteleostomi</taxon>
        <taxon>Lepidosauria</taxon>
        <taxon>Squamata</taxon>
        <taxon>Bifurcata</taxon>
        <taxon>Unidentata</taxon>
        <taxon>Episquamata</taxon>
        <taxon>Toxicofera</taxon>
        <taxon>Serpentes</taxon>
        <taxon>Colubroidea</taxon>
        <taxon>Elapidae</taxon>
        <taxon>Elapinae</taxon>
        <taxon>Ophiophagus</taxon>
    </lineage>
</organism>
<feature type="region of interest" description="Disordered" evidence="1">
    <location>
        <begin position="55"/>
        <end position="204"/>
    </location>
</feature>